<dbReference type="EMBL" id="SEKV01000899">
    <property type="protein sequence ID" value="TFY52922.1"/>
    <property type="molecule type" value="Genomic_DNA"/>
</dbReference>
<feature type="compositionally biased region" description="Polar residues" evidence="1">
    <location>
        <begin position="146"/>
        <end position="156"/>
    </location>
</feature>
<sequence>MNESDEAQKQVDAPAQTSTTQDDGLPLPTPDVFELGPLLTTTSQPSLACLPKLADEDSTPGSSRELEVISPLDLDFTMASDLGPPDFPPYNLSTTHAVRPRNAQSIVSSSYSDDAEESQIEVLRELLPLFPLPPSSIPIYTPKTPSPLNARNSHAATPTGPPRHHWVDADSDEESPYDSPSTSRKMASSPEVVMVEDTPPPRPAKPTSSSRRRQGKTNRAKAAAEKVNAPSSSDSDHDNTGLPFDADSLDADIVLATEGSWRRVQGDPSVFHSKGMAPIQRSAWNEIDDNEPVLAIQIPNHGAKEPGTGERVASMSNFLRHRLRIPHHSITSSYSVTGFHGMNTEPFWYLVQGLSIYVILELVRLGYLNSPDLTLYFDFWRDYNPHLCATFRLIHRFGAQTKAEYEEVIRREFIDSDLYDKIFDILTRDIDRDGMWRNVTRVDALTQIIDSVEVDVFPYRTSGATSESVAVVYIKPPTADRRDWLNFCSIIRGHDFGSSATGSPEIYLGRIWCSYCHSLGHTAGRCTSTESDAAASPRRNLQQQRHRIEDVDVAEVWTVEQAEDEVAVAEVAEVEEVSTKPPRVGSSDTPCDVFDKFPICNALLDYPPLIIVVYKKSISDYPMYEPL</sequence>
<evidence type="ECO:0000313" key="3">
    <source>
        <dbReference type="Proteomes" id="UP000298390"/>
    </source>
</evidence>
<evidence type="ECO:0000313" key="2">
    <source>
        <dbReference type="EMBL" id="TFY52922.1"/>
    </source>
</evidence>
<dbReference type="Proteomes" id="UP000298390">
    <property type="component" value="Unassembled WGS sequence"/>
</dbReference>
<organism evidence="2 3">
    <name type="scientific">Rhodofomes roseus</name>
    <dbReference type="NCBI Taxonomy" id="34475"/>
    <lineage>
        <taxon>Eukaryota</taxon>
        <taxon>Fungi</taxon>
        <taxon>Dikarya</taxon>
        <taxon>Basidiomycota</taxon>
        <taxon>Agaricomycotina</taxon>
        <taxon>Agaricomycetes</taxon>
        <taxon>Polyporales</taxon>
        <taxon>Rhodofomes</taxon>
    </lineage>
</organism>
<protein>
    <submittedName>
        <fullName evidence="2">Uncharacterized protein</fullName>
    </submittedName>
</protein>
<reference evidence="2 3" key="1">
    <citation type="submission" date="2019-01" db="EMBL/GenBank/DDBJ databases">
        <title>Genome sequencing of the rare red list fungi Fomitopsis rosea.</title>
        <authorList>
            <person name="Buettner E."/>
            <person name="Kellner H."/>
        </authorList>
    </citation>
    <scope>NUCLEOTIDE SEQUENCE [LARGE SCALE GENOMIC DNA]</scope>
    <source>
        <strain evidence="2 3">DSM 105464</strain>
    </source>
</reference>
<comment type="caution">
    <text evidence="2">The sequence shown here is derived from an EMBL/GenBank/DDBJ whole genome shotgun (WGS) entry which is preliminary data.</text>
</comment>
<proteinExistence type="predicted"/>
<feature type="region of interest" description="Disordered" evidence="1">
    <location>
        <begin position="138"/>
        <end position="246"/>
    </location>
</feature>
<feature type="compositionally biased region" description="Basic residues" evidence="1">
    <location>
        <begin position="210"/>
        <end position="219"/>
    </location>
</feature>
<evidence type="ECO:0000256" key="1">
    <source>
        <dbReference type="SAM" id="MobiDB-lite"/>
    </source>
</evidence>
<name>A0A4Y9XT26_9APHY</name>
<dbReference type="STRING" id="34475.A0A4Y9XT26"/>
<dbReference type="AlphaFoldDB" id="A0A4Y9XT26"/>
<feature type="region of interest" description="Disordered" evidence="1">
    <location>
        <begin position="1"/>
        <end position="38"/>
    </location>
</feature>
<accession>A0A4Y9XT26</accession>
<gene>
    <name evidence="2" type="ORF">EVJ58_g9739</name>
</gene>